<sequence length="356" mass="40473">MKNVNTFVPIETKDRRRASKLAAGSSQATITDSAEVGSFKRGAEVGLDHKGSKKQKTNEASESVQEQRDEEAKELPQEDLQQMVMVVPVEEVYVEALQVKYPIIDWEVYSKDTRRYWKIIRDLVKERLSTTEPTYDKEKELWVKLKRLFEPDSDDTLWKLQRERLSIVKRSSDVDVRTNATTMGKKSKVVASSRKPKTILFVQRPFVIMEIWCLGSGNGGVSVMVRRALRKEFSVVQDVEKELIDKELTKLDGRLAVLNHKIDTELFPKYLKVVAGKRRWDLAKDWKLGLPMVVFRGHMFPLNKELAASRAKASSSLAAESSMGNFLGTITVEHIEFAASFQPGPLVTESKVLVVE</sequence>
<evidence type="ECO:0000313" key="2">
    <source>
        <dbReference type="EMBL" id="GJS80268.1"/>
    </source>
</evidence>
<evidence type="ECO:0000313" key="3">
    <source>
        <dbReference type="Proteomes" id="UP001151760"/>
    </source>
</evidence>
<dbReference type="Proteomes" id="UP001151760">
    <property type="component" value="Unassembled WGS sequence"/>
</dbReference>
<feature type="compositionally biased region" description="Basic and acidic residues" evidence="1">
    <location>
        <begin position="65"/>
        <end position="76"/>
    </location>
</feature>
<reference evidence="2" key="1">
    <citation type="journal article" date="2022" name="Int. J. Mol. Sci.">
        <title>Draft Genome of Tanacetum Coccineum: Genomic Comparison of Closely Related Tanacetum-Family Plants.</title>
        <authorList>
            <person name="Yamashiro T."/>
            <person name="Shiraishi A."/>
            <person name="Nakayama K."/>
            <person name="Satake H."/>
        </authorList>
    </citation>
    <scope>NUCLEOTIDE SEQUENCE</scope>
</reference>
<dbReference type="EMBL" id="BQNB010010658">
    <property type="protein sequence ID" value="GJS80268.1"/>
    <property type="molecule type" value="Genomic_DNA"/>
</dbReference>
<accession>A0ABQ4YU24</accession>
<feature type="region of interest" description="Disordered" evidence="1">
    <location>
        <begin position="42"/>
        <end position="76"/>
    </location>
</feature>
<reference evidence="2" key="2">
    <citation type="submission" date="2022-01" db="EMBL/GenBank/DDBJ databases">
        <authorList>
            <person name="Yamashiro T."/>
            <person name="Shiraishi A."/>
            <person name="Satake H."/>
            <person name="Nakayama K."/>
        </authorList>
    </citation>
    <scope>NUCLEOTIDE SEQUENCE</scope>
</reference>
<evidence type="ECO:0008006" key="4">
    <source>
        <dbReference type="Google" id="ProtNLM"/>
    </source>
</evidence>
<comment type="caution">
    <text evidence="2">The sequence shown here is derived from an EMBL/GenBank/DDBJ whole genome shotgun (WGS) entry which is preliminary data.</text>
</comment>
<name>A0ABQ4YU24_9ASTR</name>
<evidence type="ECO:0000256" key="1">
    <source>
        <dbReference type="SAM" id="MobiDB-lite"/>
    </source>
</evidence>
<protein>
    <recommendedName>
        <fullName evidence="4">ParB/Sulfiredoxin domain-containing protein</fullName>
    </recommendedName>
</protein>
<proteinExistence type="predicted"/>
<gene>
    <name evidence="2" type="ORF">Tco_0730149</name>
</gene>
<keyword evidence="3" id="KW-1185">Reference proteome</keyword>
<organism evidence="2 3">
    <name type="scientific">Tanacetum coccineum</name>
    <dbReference type="NCBI Taxonomy" id="301880"/>
    <lineage>
        <taxon>Eukaryota</taxon>
        <taxon>Viridiplantae</taxon>
        <taxon>Streptophyta</taxon>
        <taxon>Embryophyta</taxon>
        <taxon>Tracheophyta</taxon>
        <taxon>Spermatophyta</taxon>
        <taxon>Magnoliopsida</taxon>
        <taxon>eudicotyledons</taxon>
        <taxon>Gunneridae</taxon>
        <taxon>Pentapetalae</taxon>
        <taxon>asterids</taxon>
        <taxon>campanulids</taxon>
        <taxon>Asterales</taxon>
        <taxon>Asteraceae</taxon>
        <taxon>Asteroideae</taxon>
        <taxon>Anthemideae</taxon>
        <taxon>Anthemidinae</taxon>
        <taxon>Tanacetum</taxon>
    </lineage>
</organism>